<name>A0AAV9IPM2_CYACA</name>
<keyword evidence="2" id="KW-1185">Reference proteome</keyword>
<evidence type="ECO:0000313" key="2">
    <source>
        <dbReference type="Proteomes" id="UP001301350"/>
    </source>
</evidence>
<accession>A0AAV9IPM2</accession>
<organism evidence="1 2">
    <name type="scientific">Cyanidium caldarium</name>
    <name type="common">Red alga</name>
    <dbReference type="NCBI Taxonomy" id="2771"/>
    <lineage>
        <taxon>Eukaryota</taxon>
        <taxon>Rhodophyta</taxon>
        <taxon>Bangiophyceae</taxon>
        <taxon>Cyanidiales</taxon>
        <taxon>Cyanidiaceae</taxon>
        <taxon>Cyanidium</taxon>
    </lineage>
</organism>
<dbReference type="Proteomes" id="UP001301350">
    <property type="component" value="Unassembled WGS sequence"/>
</dbReference>
<gene>
    <name evidence="1" type="ORF">CDCA_CDCA01G0218</name>
</gene>
<dbReference type="AlphaFoldDB" id="A0AAV9IPM2"/>
<dbReference type="EMBL" id="JANCYW010000001">
    <property type="protein sequence ID" value="KAK4534193.1"/>
    <property type="molecule type" value="Genomic_DNA"/>
</dbReference>
<sequence length="102" mass="11292">MSESERLAVENAVLRNEALMLLNDLNHWEVSQHKQVLVAHDGPEREYRWGEGRFQTLVRASSGSGSAANMVLECAAAERVLYRFLCPADVTAPTTITGVMDC</sequence>
<evidence type="ECO:0000313" key="1">
    <source>
        <dbReference type="EMBL" id="KAK4534193.1"/>
    </source>
</evidence>
<protein>
    <submittedName>
        <fullName evidence="1">Uncharacterized protein</fullName>
    </submittedName>
</protein>
<comment type="caution">
    <text evidence="1">The sequence shown here is derived from an EMBL/GenBank/DDBJ whole genome shotgun (WGS) entry which is preliminary data.</text>
</comment>
<reference evidence="1 2" key="1">
    <citation type="submission" date="2022-07" db="EMBL/GenBank/DDBJ databases">
        <title>Genome-wide signatures of adaptation to extreme environments.</title>
        <authorList>
            <person name="Cho C.H."/>
            <person name="Yoon H.S."/>
        </authorList>
    </citation>
    <scope>NUCLEOTIDE SEQUENCE [LARGE SCALE GENOMIC DNA]</scope>
    <source>
        <strain evidence="1 2">DBV 063 E5</strain>
    </source>
</reference>
<proteinExistence type="predicted"/>